<evidence type="ECO:0000256" key="1">
    <source>
        <dbReference type="ARBA" id="ARBA00004193"/>
    </source>
</evidence>
<accession>A0AAV5U276</accession>
<evidence type="ECO:0000256" key="6">
    <source>
        <dbReference type="ARBA" id="ARBA00023288"/>
    </source>
</evidence>
<dbReference type="SUPFAM" id="SSF52540">
    <property type="entry name" value="P-loop containing nucleoside triphosphate hydrolases"/>
    <property type="match status" value="1"/>
</dbReference>
<protein>
    <recommendedName>
        <fullName evidence="11">ADP ribosylation factor</fullName>
    </recommendedName>
</protein>
<proteinExistence type="inferred from homology"/>
<dbReference type="Pfam" id="PF00071">
    <property type="entry name" value="Ras"/>
    <property type="match status" value="1"/>
</dbReference>
<dbReference type="NCBIfam" id="TIGR00231">
    <property type="entry name" value="small_GTP"/>
    <property type="match status" value="1"/>
</dbReference>
<evidence type="ECO:0000256" key="8">
    <source>
        <dbReference type="SAM" id="MobiDB-lite"/>
    </source>
</evidence>
<dbReference type="GO" id="GO:0005525">
    <property type="term" value="F:GTP binding"/>
    <property type="evidence" value="ECO:0007669"/>
    <property type="project" value="UniProtKB-KW"/>
</dbReference>
<evidence type="ECO:0000256" key="5">
    <source>
        <dbReference type="ARBA" id="ARBA00023136"/>
    </source>
</evidence>
<dbReference type="SMART" id="SM00174">
    <property type="entry name" value="RHO"/>
    <property type="match status" value="1"/>
</dbReference>
<sequence>SPPLSPQMSRLERSRSALRHRPSPLPTRRELTLVVLGDKEVGKTAIVSQFLWSQFVRDYRETIEEFNWIEYDLGENDRLLLQVIDSGGSRDFLAMRHLYIRTANAFLVVCSVDSEESVNEAKKIIEEIREKRSEVVVIVIFNKIDLFCDESEWKTRDMTSFCRSHSIPIVKMSAKDSQDVEDLFDKFFSTLWSLAPTPLNRDHLKKRRQSMPVLTPSSISIDSSHIQKIQRKHKARCSIQ</sequence>
<organism evidence="9 10">
    <name type="scientific">Pristionchus entomophagus</name>
    <dbReference type="NCBI Taxonomy" id="358040"/>
    <lineage>
        <taxon>Eukaryota</taxon>
        <taxon>Metazoa</taxon>
        <taxon>Ecdysozoa</taxon>
        <taxon>Nematoda</taxon>
        <taxon>Chromadorea</taxon>
        <taxon>Rhabditida</taxon>
        <taxon>Rhabditina</taxon>
        <taxon>Diplogasteromorpha</taxon>
        <taxon>Diplogasteroidea</taxon>
        <taxon>Neodiplogasteridae</taxon>
        <taxon>Pristionchus</taxon>
    </lineage>
</organism>
<evidence type="ECO:0000313" key="10">
    <source>
        <dbReference type="Proteomes" id="UP001432027"/>
    </source>
</evidence>
<dbReference type="SMART" id="SM00175">
    <property type="entry name" value="RAB"/>
    <property type="match status" value="1"/>
</dbReference>
<name>A0AAV5U276_9BILA</name>
<dbReference type="InterPro" id="IPR005225">
    <property type="entry name" value="Small_GTP-bd"/>
</dbReference>
<dbReference type="PRINTS" id="PR00449">
    <property type="entry name" value="RASTRNSFRMNG"/>
</dbReference>
<evidence type="ECO:0000313" key="9">
    <source>
        <dbReference type="EMBL" id="GMT00539.1"/>
    </source>
</evidence>
<dbReference type="InterPro" id="IPR027417">
    <property type="entry name" value="P-loop_NTPase"/>
</dbReference>
<keyword evidence="2" id="KW-1003">Cell membrane</keyword>
<evidence type="ECO:0000256" key="2">
    <source>
        <dbReference type="ARBA" id="ARBA00022475"/>
    </source>
</evidence>
<dbReference type="PROSITE" id="PS51421">
    <property type="entry name" value="RAS"/>
    <property type="match status" value="1"/>
</dbReference>
<evidence type="ECO:0008006" key="11">
    <source>
        <dbReference type="Google" id="ProtNLM"/>
    </source>
</evidence>
<dbReference type="SMART" id="SM00173">
    <property type="entry name" value="RAS"/>
    <property type="match status" value="1"/>
</dbReference>
<dbReference type="InterPro" id="IPR001806">
    <property type="entry name" value="Small_GTPase"/>
</dbReference>
<keyword evidence="6" id="KW-0449">Lipoprotein</keyword>
<dbReference type="Proteomes" id="UP001432027">
    <property type="component" value="Unassembled WGS sequence"/>
</dbReference>
<comment type="similarity">
    <text evidence="7">Belongs to the small GTPase superfamily. RasD family.</text>
</comment>
<keyword evidence="5" id="KW-0472">Membrane</keyword>
<dbReference type="PANTHER" id="PTHR46149:SF7">
    <property type="entry name" value="GTP-BINDING PROTEIN DI-RAS2"/>
    <property type="match status" value="1"/>
</dbReference>
<dbReference type="PANTHER" id="PTHR46149">
    <property type="entry name" value="MIP08469P"/>
    <property type="match status" value="1"/>
</dbReference>
<reference evidence="9" key="1">
    <citation type="submission" date="2023-10" db="EMBL/GenBank/DDBJ databases">
        <title>Genome assembly of Pristionchus species.</title>
        <authorList>
            <person name="Yoshida K."/>
            <person name="Sommer R.J."/>
        </authorList>
    </citation>
    <scope>NUCLEOTIDE SEQUENCE</scope>
    <source>
        <strain evidence="9">RS0144</strain>
    </source>
</reference>
<gene>
    <name evidence="9" type="ORF">PENTCL1PPCAC_22713</name>
</gene>
<dbReference type="AlphaFoldDB" id="A0AAV5U276"/>
<keyword evidence="4" id="KW-0547">Nucleotide-binding</keyword>
<comment type="caution">
    <text evidence="9">The sequence shown here is derived from an EMBL/GenBank/DDBJ whole genome shotgun (WGS) entry which is preliminary data.</text>
</comment>
<evidence type="ECO:0000256" key="3">
    <source>
        <dbReference type="ARBA" id="ARBA00022481"/>
    </source>
</evidence>
<dbReference type="Gene3D" id="3.40.50.300">
    <property type="entry name" value="P-loop containing nucleotide triphosphate hydrolases"/>
    <property type="match status" value="1"/>
</dbReference>
<keyword evidence="3" id="KW-0488">Methylation</keyword>
<dbReference type="GO" id="GO:0005886">
    <property type="term" value="C:plasma membrane"/>
    <property type="evidence" value="ECO:0007669"/>
    <property type="project" value="UniProtKB-SubCell"/>
</dbReference>
<feature type="non-terminal residue" evidence="9">
    <location>
        <position position="1"/>
    </location>
</feature>
<keyword evidence="10" id="KW-1185">Reference proteome</keyword>
<comment type="subcellular location">
    <subcellularLocation>
        <location evidence="1">Cell membrane</location>
        <topology evidence="1">Lipid-anchor</topology>
    </subcellularLocation>
</comment>
<feature type="region of interest" description="Disordered" evidence="8">
    <location>
        <begin position="1"/>
        <end position="23"/>
    </location>
</feature>
<dbReference type="EMBL" id="BTSX01000005">
    <property type="protein sequence ID" value="GMT00539.1"/>
    <property type="molecule type" value="Genomic_DNA"/>
</dbReference>
<dbReference type="GO" id="GO:0003924">
    <property type="term" value="F:GTPase activity"/>
    <property type="evidence" value="ECO:0007669"/>
    <property type="project" value="InterPro"/>
</dbReference>
<evidence type="ECO:0000256" key="4">
    <source>
        <dbReference type="ARBA" id="ARBA00023134"/>
    </source>
</evidence>
<keyword evidence="4" id="KW-0342">GTP-binding</keyword>
<evidence type="ECO:0000256" key="7">
    <source>
        <dbReference type="ARBA" id="ARBA00038061"/>
    </source>
</evidence>
<dbReference type="PROSITE" id="PS51419">
    <property type="entry name" value="RAB"/>
    <property type="match status" value="1"/>
</dbReference>
<dbReference type="InterPro" id="IPR052236">
    <property type="entry name" value="Small_GTPase_RasD"/>
</dbReference>